<dbReference type="EC" id="2.4.1.141" evidence="1"/>
<keyword evidence="1" id="KW-0808">Transferase</keyword>
<name>A0ACC1IEY0_9FUNG</name>
<reference evidence="1" key="1">
    <citation type="submission" date="2022-07" db="EMBL/GenBank/DDBJ databases">
        <title>Phylogenomic reconstructions and comparative analyses of Kickxellomycotina fungi.</title>
        <authorList>
            <person name="Reynolds N.K."/>
            <person name="Stajich J.E."/>
            <person name="Barry K."/>
            <person name="Grigoriev I.V."/>
            <person name="Crous P."/>
            <person name="Smith M.E."/>
        </authorList>
    </citation>
    <scope>NUCLEOTIDE SEQUENCE</scope>
    <source>
        <strain evidence="1">Benny 63K</strain>
    </source>
</reference>
<dbReference type="EMBL" id="JANBPG010001610">
    <property type="protein sequence ID" value="KAJ1889098.1"/>
    <property type="molecule type" value="Genomic_DNA"/>
</dbReference>
<sequence length="165" mass="17918">MLAYVTVGSTGFDQLIGAISTPAFLRALSSRGFRRLVVQYGSSSKSFNPPSRVPETLGLSIEHFDYTRWPQQYVDNADLIISHAGTGSILEALHAGKPTIVVPNHDLMDAHQAEIAEELAHGGYLLVTEAELLHRVVEEGGFAGLAPYPHADPRLIGEILDEETI</sequence>
<evidence type="ECO:0000313" key="1">
    <source>
        <dbReference type="EMBL" id="KAJ1889098.1"/>
    </source>
</evidence>
<accession>A0ACC1IEY0</accession>
<proteinExistence type="predicted"/>
<gene>
    <name evidence="1" type="primary">ALG13_1</name>
    <name evidence="1" type="ORF">LPJ66_008216</name>
</gene>
<protein>
    <submittedName>
        <fullName evidence="1">N-acetylglucosaminyldiphosphodolichol N-acetylglucosaminyltransferase catalytic subunit alg13</fullName>
        <ecNumber evidence="1">2.4.1.141</ecNumber>
    </submittedName>
</protein>
<dbReference type="Proteomes" id="UP001150581">
    <property type="component" value="Unassembled WGS sequence"/>
</dbReference>
<keyword evidence="1" id="KW-0328">Glycosyltransferase</keyword>
<evidence type="ECO:0000313" key="2">
    <source>
        <dbReference type="Proteomes" id="UP001150581"/>
    </source>
</evidence>
<keyword evidence="2" id="KW-1185">Reference proteome</keyword>
<organism evidence="1 2">
    <name type="scientific">Kickxella alabastrina</name>
    <dbReference type="NCBI Taxonomy" id="61397"/>
    <lineage>
        <taxon>Eukaryota</taxon>
        <taxon>Fungi</taxon>
        <taxon>Fungi incertae sedis</taxon>
        <taxon>Zoopagomycota</taxon>
        <taxon>Kickxellomycotina</taxon>
        <taxon>Kickxellomycetes</taxon>
        <taxon>Kickxellales</taxon>
        <taxon>Kickxellaceae</taxon>
        <taxon>Kickxella</taxon>
    </lineage>
</organism>
<comment type="caution">
    <text evidence="1">The sequence shown here is derived from an EMBL/GenBank/DDBJ whole genome shotgun (WGS) entry which is preliminary data.</text>
</comment>